<dbReference type="InterPro" id="IPR034660">
    <property type="entry name" value="DinB/YfiT-like"/>
</dbReference>
<keyword evidence="2" id="KW-0413">Isomerase</keyword>
<dbReference type="Pfam" id="PF11716">
    <property type="entry name" value="MDMPI_N"/>
    <property type="match status" value="1"/>
</dbReference>
<dbReference type="SUPFAM" id="SSF109854">
    <property type="entry name" value="DinB/YfiT-like putative metalloenzymes"/>
    <property type="match status" value="1"/>
</dbReference>
<keyword evidence="3" id="KW-1185">Reference proteome</keyword>
<dbReference type="AlphaFoldDB" id="A0A938Y9H1"/>
<sequence>MSVNDLARAERADLVELLEQLTPRQWAAPSLCDRWTVQDVAAHVISYDGLSARELLRQMVRGRGNPHRANDLGVRAARRADPAAVLEQYRRHPEPRGLTAQFGGRIALTDGLIHQQDIRRALGRPRAVPPERLRVVLPFALTSPLLGGLWRVRGMMLRATDLDWRHGRGPEVTGPAEALLMAMAGRPDPLPELAGPGLPVLRRRLERP</sequence>
<proteinExistence type="predicted"/>
<accession>A0A938Y9H1</accession>
<organism evidence="2 3">
    <name type="scientific">Nakamurella leprariae</name>
    <dbReference type="NCBI Taxonomy" id="2803911"/>
    <lineage>
        <taxon>Bacteria</taxon>
        <taxon>Bacillati</taxon>
        <taxon>Actinomycetota</taxon>
        <taxon>Actinomycetes</taxon>
        <taxon>Nakamurellales</taxon>
        <taxon>Nakamurellaceae</taxon>
        <taxon>Nakamurella</taxon>
    </lineage>
</organism>
<gene>
    <name evidence="2" type="ORF">JL106_14600</name>
</gene>
<name>A0A938Y9H1_9ACTN</name>
<evidence type="ECO:0000313" key="3">
    <source>
        <dbReference type="Proteomes" id="UP000663792"/>
    </source>
</evidence>
<dbReference type="Gene3D" id="1.20.120.450">
    <property type="entry name" value="dinb family like domain"/>
    <property type="match status" value="1"/>
</dbReference>
<evidence type="ECO:0000313" key="2">
    <source>
        <dbReference type="EMBL" id="MBM9468511.1"/>
    </source>
</evidence>
<protein>
    <submittedName>
        <fullName evidence="2">Maleylpyruvate isomerase family mycothiol-dependent enzyme</fullName>
    </submittedName>
</protein>
<reference evidence="2" key="1">
    <citation type="submission" date="2021-01" db="EMBL/GenBank/DDBJ databases">
        <title>YIM 132084 draft genome.</title>
        <authorList>
            <person name="An D."/>
        </authorList>
    </citation>
    <scope>NUCLEOTIDE SEQUENCE</scope>
    <source>
        <strain evidence="2">YIM 132084</strain>
    </source>
</reference>
<dbReference type="InterPro" id="IPR017517">
    <property type="entry name" value="Maleyloyr_isom"/>
</dbReference>
<dbReference type="NCBIfam" id="TIGR03083">
    <property type="entry name" value="maleylpyruvate isomerase family mycothiol-dependent enzyme"/>
    <property type="match status" value="1"/>
</dbReference>
<dbReference type="GO" id="GO:0046872">
    <property type="term" value="F:metal ion binding"/>
    <property type="evidence" value="ECO:0007669"/>
    <property type="project" value="InterPro"/>
</dbReference>
<dbReference type="EMBL" id="JAERWK010000019">
    <property type="protein sequence ID" value="MBM9468511.1"/>
    <property type="molecule type" value="Genomic_DNA"/>
</dbReference>
<dbReference type="RefSeq" id="WP_205261467.1">
    <property type="nucleotide sequence ID" value="NZ_JAERWK010000019.1"/>
</dbReference>
<feature type="domain" description="Mycothiol-dependent maleylpyruvate isomerase metal-binding" evidence="1">
    <location>
        <begin position="8"/>
        <end position="91"/>
    </location>
</feature>
<comment type="caution">
    <text evidence="2">The sequence shown here is derived from an EMBL/GenBank/DDBJ whole genome shotgun (WGS) entry which is preliminary data.</text>
</comment>
<dbReference type="Proteomes" id="UP000663792">
    <property type="component" value="Unassembled WGS sequence"/>
</dbReference>
<dbReference type="GO" id="GO:0016853">
    <property type="term" value="F:isomerase activity"/>
    <property type="evidence" value="ECO:0007669"/>
    <property type="project" value="UniProtKB-KW"/>
</dbReference>
<dbReference type="InterPro" id="IPR024344">
    <property type="entry name" value="MDMPI_metal-binding"/>
</dbReference>
<evidence type="ECO:0000259" key="1">
    <source>
        <dbReference type="Pfam" id="PF11716"/>
    </source>
</evidence>